<protein>
    <submittedName>
        <fullName evidence="1">Uncharacterized protein</fullName>
    </submittedName>
</protein>
<proteinExistence type="predicted"/>
<organism evidence="1 2">
    <name type="scientific">Natronogracilivirga saccharolytica</name>
    <dbReference type="NCBI Taxonomy" id="2812953"/>
    <lineage>
        <taxon>Bacteria</taxon>
        <taxon>Pseudomonadati</taxon>
        <taxon>Balneolota</taxon>
        <taxon>Balneolia</taxon>
        <taxon>Balneolales</taxon>
        <taxon>Cyclonatronaceae</taxon>
        <taxon>Natronogracilivirga</taxon>
    </lineage>
</organism>
<dbReference type="AlphaFoldDB" id="A0A8J7SBT8"/>
<dbReference type="RefSeq" id="WP_210512802.1">
    <property type="nucleotide sequence ID" value="NZ_JAFIDN010000009.1"/>
</dbReference>
<keyword evidence="2" id="KW-1185">Reference proteome</keyword>
<evidence type="ECO:0000313" key="1">
    <source>
        <dbReference type="EMBL" id="MBP3193346.1"/>
    </source>
</evidence>
<sequence>MTIEQKKIALIKWIATLEDEAVLDQMAGFKRSSMDELPDGIVQLLKMAEAEPDESLVKHSSAKDFLKMK</sequence>
<evidence type="ECO:0000313" key="2">
    <source>
        <dbReference type="Proteomes" id="UP000673975"/>
    </source>
</evidence>
<name>A0A8J7SBT8_9BACT</name>
<gene>
    <name evidence="1" type="ORF">NATSA_11765</name>
</gene>
<comment type="caution">
    <text evidence="1">The sequence shown here is derived from an EMBL/GenBank/DDBJ whole genome shotgun (WGS) entry which is preliminary data.</text>
</comment>
<dbReference type="EMBL" id="JAFIDN010000009">
    <property type="protein sequence ID" value="MBP3193346.1"/>
    <property type="molecule type" value="Genomic_DNA"/>
</dbReference>
<dbReference type="Proteomes" id="UP000673975">
    <property type="component" value="Unassembled WGS sequence"/>
</dbReference>
<accession>A0A8J7SBT8</accession>
<reference evidence="1" key="1">
    <citation type="submission" date="2021-02" db="EMBL/GenBank/DDBJ databases">
        <title>Natronogracilivirga saccharolytica gen. nov. sp. nov. a new anaerobic, haloalkiliphilic carbohydrate-fermenting bacterium from soda lake and proposing of Cyclonatronumiaceae fam. nov. in the phylum Balneolaeota.</title>
        <authorList>
            <person name="Zhilina T.N."/>
            <person name="Sorokin D.Y."/>
            <person name="Zavarzina D.G."/>
            <person name="Toshchakov S.V."/>
            <person name="Kublanov I.V."/>
        </authorList>
    </citation>
    <scope>NUCLEOTIDE SEQUENCE</scope>
    <source>
        <strain evidence="1">Z-1702</strain>
    </source>
</reference>